<dbReference type="GO" id="GO:0052621">
    <property type="term" value="F:diguanylate cyclase activity"/>
    <property type="evidence" value="ECO:0007669"/>
    <property type="project" value="UniProtKB-EC"/>
</dbReference>
<evidence type="ECO:0000313" key="6">
    <source>
        <dbReference type="EMBL" id="QJD98964.1"/>
    </source>
</evidence>
<dbReference type="Pfam" id="PF00990">
    <property type="entry name" value="GGDEF"/>
    <property type="match status" value="1"/>
</dbReference>
<dbReference type="NCBIfam" id="TIGR00254">
    <property type="entry name" value="GGDEF"/>
    <property type="match status" value="1"/>
</dbReference>
<evidence type="ECO:0000256" key="3">
    <source>
        <dbReference type="SAM" id="MobiDB-lite"/>
    </source>
</evidence>
<dbReference type="SUPFAM" id="SSF55073">
    <property type="entry name" value="Nucleotide cyclase"/>
    <property type="match status" value="1"/>
</dbReference>
<dbReference type="InterPro" id="IPR000160">
    <property type="entry name" value="GGDEF_dom"/>
</dbReference>
<dbReference type="KEGG" id="mfy:HH212_02045"/>
<protein>
    <recommendedName>
        <fullName evidence="1">diguanylate cyclase</fullName>
        <ecNumber evidence="1">2.7.7.65</ecNumber>
    </recommendedName>
</protein>
<dbReference type="CDD" id="cd12914">
    <property type="entry name" value="PDC1_DGC_like"/>
    <property type="match status" value="1"/>
</dbReference>
<accession>A0A7Z2VTT9</accession>
<gene>
    <name evidence="6" type="ORF">HH212_02045</name>
</gene>
<proteinExistence type="predicted"/>
<keyword evidence="4" id="KW-0472">Membrane</keyword>
<dbReference type="InterPro" id="IPR043128">
    <property type="entry name" value="Rev_trsase/Diguanyl_cyclase"/>
</dbReference>
<feature type="transmembrane region" description="Helical" evidence="4">
    <location>
        <begin position="20"/>
        <end position="43"/>
    </location>
</feature>
<dbReference type="InterPro" id="IPR029787">
    <property type="entry name" value="Nucleotide_cyclase"/>
</dbReference>
<evidence type="ECO:0000259" key="5">
    <source>
        <dbReference type="PROSITE" id="PS50887"/>
    </source>
</evidence>
<dbReference type="RefSeq" id="WP_169433861.1">
    <property type="nucleotide sequence ID" value="NZ_CP051685.1"/>
</dbReference>
<feature type="region of interest" description="Disordered" evidence="3">
    <location>
        <begin position="511"/>
        <end position="539"/>
    </location>
</feature>
<evidence type="ECO:0000256" key="4">
    <source>
        <dbReference type="SAM" id="Phobius"/>
    </source>
</evidence>
<dbReference type="EC" id="2.7.7.65" evidence="1"/>
<dbReference type="GO" id="GO:1902201">
    <property type="term" value="P:negative regulation of bacterial-type flagellum-dependent cell motility"/>
    <property type="evidence" value="ECO:0007669"/>
    <property type="project" value="TreeGrafter"/>
</dbReference>
<evidence type="ECO:0000256" key="2">
    <source>
        <dbReference type="ARBA" id="ARBA00034247"/>
    </source>
</evidence>
<dbReference type="Gene3D" id="3.30.450.20">
    <property type="entry name" value="PAS domain"/>
    <property type="match status" value="2"/>
</dbReference>
<dbReference type="SMART" id="SM00267">
    <property type="entry name" value="GGDEF"/>
    <property type="match status" value="1"/>
</dbReference>
<dbReference type="InterPro" id="IPR050469">
    <property type="entry name" value="Diguanylate_Cyclase"/>
</dbReference>
<dbReference type="PANTHER" id="PTHR45138">
    <property type="entry name" value="REGULATORY COMPONENTS OF SENSORY TRANSDUCTION SYSTEM"/>
    <property type="match status" value="1"/>
</dbReference>
<dbReference type="GO" id="GO:0043709">
    <property type="term" value="P:cell adhesion involved in single-species biofilm formation"/>
    <property type="evidence" value="ECO:0007669"/>
    <property type="project" value="TreeGrafter"/>
</dbReference>
<feature type="transmembrane region" description="Helical" evidence="4">
    <location>
        <begin position="293"/>
        <end position="315"/>
    </location>
</feature>
<dbReference type="FunFam" id="3.30.70.270:FF:000001">
    <property type="entry name" value="Diguanylate cyclase domain protein"/>
    <property type="match status" value="1"/>
</dbReference>
<dbReference type="Gene3D" id="3.30.70.270">
    <property type="match status" value="1"/>
</dbReference>
<dbReference type="EMBL" id="CP051685">
    <property type="protein sequence ID" value="QJD98964.1"/>
    <property type="molecule type" value="Genomic_DNA"/>
</dbReference>
<name>A0A7Z2VTT9_9BURK</name>
<sequence length="539" mass="58643">MTPSSAPRLNHLNKIRRPVIGRSIALLVGFCALLIGIHGWSLWTARQGQLEQSAASTSNMARALAAQAETSLKIADAILGETVERIESDERDGLDGAEKQRLHRRFMNIEASTAEIHGVFFFGPDGRWDVTSLKQVQSGNNADREYFRYHQSHTDRKTHVGQPVRSRATGVMVLPVSRRIDNPDGSFGGVALVTLDLRFFGAFYDRFDVGRSGTILLSTDEGRLVYRRPFKEVQVGNDIRSGPIYQMYKSSGPVGTAMLRSKIDGIERLYSYRHLDNYPLIVASAQSKDEILAGWWIAVVKMSCVVAFAVAMLAWGGARMIRQIRIRERLEDELLLAGTTLQQHNVSLKALAESDGLTGLGNRRLFEATLEREVGRARRTSTPFALVLTDVDFFKKYNDRYGHVAGDECLRQVGAAIGAGARRPADLAARYGGEEFAVILPDTDLEGALAVAESIRAAVAAMQIAHADSPTGHVTLSLGVIAGHPAADGQGAAHGWVSAADQLLYGAKSGGRNRTSGAWRDDGVPAPAECATDEQSFTA</sequence>
<dbReference type="CDD" id="cd12915">
    <property type="entry name" value="PDC2_DGC_like"/>
    <property type="match status" value="1"/>
</dbReference>
<keyword evidence="4" id="KW-1133">Transmembrane helix</keyword>
<dbReference type="CDD" id="cd01949">
    <property type="entry name" value="GGDEF"/>
    <property type="match status" value="1"/>
</dbReference>
<evidence type="ECO:0000256" key="1">
    <source>
        <dbReference type="ARBA" id="ARBA00012528"/>
    </source>
</evidence>
<organism evidence="6 7">
    <name type="scientific">Massilia forsythiae</name>
    <dbReference type="NCBI Taxonomy" id="2728020"/>
    <lineage>
        <taxon>Bacteria</taxon>
        <taxon>Pseudomonadati</taxon>
        <taxon>Pseudomonadota</taxon>
        <taxon>Betaproteobacteria</taxon>
        <taxon>Burkholderiales</taxon>
        <taxon>Oxalobacteraceae</taxon>
        <taxon>Telluria group</taxon>
        <taxon>Massilia</taxon>
    </lineage>
</organism>
<dbReference type="Pfam" id="PF22588">
    <property type="entry name" value="dCache_1_like"/>
    <property type="match status" value="1"/>
</dbReference>
<comment type="catalytic activity">
    <reaction evidence="2">
        <text>2 GTP = 3',3'-c-di-GMP + 2 diphosphate</text>
        <dbReference type="Rhea" id="RHEA:24898"/>
        <dbReference type="ChEBI" id="CHEBI:33019"/>
        <dbReference type="ChEBI" id="CHEBI:37565"/>
        <dbReference type="ChEBI" id="CHEBI:58805"/>
        <dbReference type="EC" id="2.7.7.65"/>
    </reaction>
</comment>
<dbReference type="AlphaFoldDB" id="A0A7Z2VTT9"/>
<feature type="domain" description="GGDEF" evidence="5">
    <location>
        <begin position="382"/>
        <end position="520"/>
    </location>
</feature>
<dbReference type="PANTHER" id="PTHR45138:SF9">
    <property type="entry name" value="DIGUANYLATE CYCLASE DGCM-RELATED"/>
    <property type="match status" value="1"/>
</dbReference>
<dbReference type="GO" id="GO:0005886">
    <property type="term" value="C:plasma membrane"/>
    <property type="evidence" value="ECO:0007669"/>
    <property type="project" value="TreeGrafter"/>
</dbReference>
<keyword evidence="4" id="KW-0812">Transmembrane</keyword>
<dbReference type="Proteomes" id="UP000502415">
    <property type="component" value="Chromosome"/>
</dbReference>
<evidence type="ECO:0000313" key="7">
    <source>
        <dbReference type="Proteomes" id="UP000502415"/>
    </source>
</evidence>
<reference evidence="6 7" key="1">
    <citation type="submission" date="2020-04" db="EMBL/GenBank/DDBJ databases">
        <title>Genome sequencing of novel species.</title>
        <authorList>
            <person name="Heo J."/>
            <person name="Kim S.-J."/>
            <person name="Kim J.-S."/>
            <person name="Hong S.-B."/>
            <person name="Kwon S.-W."/>
        </authorList>
    </citation>
    <scope>NUCLEOTIDE SEQUENCE [LARGE SCALE GENOMIC DNA]</scope>
    <source>
        <strain evidence="6 7">GN2-R2</strain>
    </source>
</reference>
<dbReference type="PROSITE" id="PS50887">
    <property type="entry name" value="GGDEF"/>
    <property type="match status" value="1"/>
</dbReference>
<keyword evidence="7" id="KW-1185">Reference proteome</keyword>
<dbReference type="InterPro" id="IPR054327">
    <property type="entry name" value="His-kinase-like_sensor"/>
</dbReference>